<sequence length="55" mass="6153">SRRAFEQHGALLSVLGVRHGVQAIQASRRIYACDNSLEQLGQEDRRGISRVCESQ</sequence>
<feature type="non-terminal residue" evidence="1">
    <location>
        <position position="1"/>
    </location>
</feature>
<keyword evidence="2" id="KW-1185">Reference proteome</keyword>
<dbReference type="EMBL" id="CAJHUC010001536">
    <property type="protein sequence ID" value="CAD7701437.1"/>
    <property type="molecule type" value="Genomic_DNA"/>
</dbReference>
<protein>
    <submittedName>
        <fullName evidence="1">Uncharacterized protein</fullName>
    </submittedName>
</protein>
<dbReference type="AlphaFoldDB" id="A0A8S1J2N2"/>
<organism evidence="1 2">
    <name type="scientific">Ostreobium quekettii</name>
    <dbReference type="NCBI Taxonomy" id="121088"/>
    <lineage>
        <taxon>Eukaryota</taxon>
        <taxon>Viridiplantae</taxon>
        <taxon>Chlorophyta</taxon>
        <taxon>core chlorophytes</taxon>
        <taxon>Ulvophyceae</taxon>
        <taxon>TCBD clade</taxon>
        <taxon>Bryopsidales</taxon>
        <taxon>Ostreobineae</taxon>
        <taxon>Ostreobiaceae</taxon>
        <taxon>Ostreobium</taxon>
    </lineage>
</organism>
<dbReference type="Proteomes" id="UP000708148">
    <property type="component" value="Unassembled WGS sequence"/>
</dbReference>
<comment type="caution">
    <text evidence="1">The sequence shown here is derived from an EMBL/GenBank/DDBJ whole genome shotgun (WGS) entry which is preliminary data.</text>
</comment>
<proteinExistence type="predicted"/>
<feature type="non-terminal residue" evidence="1">
    <location>
        <position position="55"/>
    </location>
</feature>
<evidence type="ECO:0000313" key="1">
    <source>
        <dbReference type="EMBL" id="CAD7701437.1"/>
    </source>
</evidence>
<accession>A0A8S1J2N2</accession>
<name>A0A8S1J2N2_9CHLO</name>
<reference evidence="1" key="1">
    <citation type="submission" date="2020-12" db="EMBL/GenBank/DDBJ databases">
        <authorList>
            <person name="Iha C."/>
        </authorList>
    </citation>
    <scope>NUCLEOTIDE SEQUENCE</scope>
</reference>
<evidence type="ECO:0000313" key="2">
    <source>
        <dbReference type="Proteomes" id="UP000708148"/>
    </source>
</evidence>
<gene>
    <name evidence="1" type="ORF">OSTQU699_LOCUS6799</name>
</gene>